<evidence type="ECO:0000256" key="9">
    <source>
        <dbReference type="ARBA" id="ARBA00023277"/>
    </source>
</evidence>
<dbReference type="NCBIfam" id="TIGR01179">
    <property type="entry name" value="galE"/>
    <property type="match status" value="1"/>
</dbReference>
<comment type="catalytic activity">
    <reaction evidence="1 10">
        <text>UDP-alpha-D-glucose = UDP-alpha-D-galactose</text>
        <dbReference type="Rhea" id="RHEA:22168"/>
        <dbReference type="ChEBI" id="CHEBI:58885"/>
        <dbReference type="ChEBI" id="CHEBI:66914"/>
        <dbReference type="EC" id="5.1.3.2"/>
    </reaction>
</comment>
<evidence type="ECO:0000256" key="7">
    <source>
        <dbReference type="ARBA" id="ARBA00023027"/>
    </source>
</evidence>
<evidence type="ECO:0000256" key="6">
    <source>
        <dbReference type="ARBA" id="ARBA00018569"/>
    </source>
</evidence>
<sequence>MTRTVLVTGGAGYVGSHCCKTFARAGWNVVTLDNLSRGWRDAVRWGPLVEGDVRDPIAVRGTLEKYEPDLVAHFAAFAYVGESVENPAIYYENNTAGTLALLNGMRAAGCRHILFSSTCASYGVPQHIPIDERHPQAPINPYGWSKMIIERMLEDFGRAYGIGSVSLRYFNAAGADPEGEIGERHEPESHAIPLAIEAARRADQPFTILGTDFPTPDGSAIRDYIHVNDLARAHLLAGEMLLERGGTHVFNLGTGVGTSVHELIEAVERVARCKPVVRRGPRRAGDPAKLVASFAKAERELGWQPQHSGIDFIIKTALEWRDRHPPV</sequence>
<dbReference type="AlphaFoldDB" id="A0A176Z4V8"/>
<comment type="similarity">
    <text evidence="4 10">Belongs to the NAD(P)-dependent epimerase/dehydratase family.</text>
</comment>
<dbReference type="Gene3D" id="3.90.25.10">
    <property type="entry name" value="UDP-galactose 4-epimerase, domain 1"/>
    <property type="match status" value="1"/>
</dbReference>
<evidence type="ECO:0000256" key="8">
    <source>
        <dbReference type="ARBA" id="ARBA00023235"/>
    </source>
</evidence>
<reference evidence="12 13" key="1">
    <citation type="submission" date="2016-03" db="EMBL/GenBank/DDBJ databases">
        <title>Draft Genome Sequence of the Strain BR 10245 (Bradyrhizobium sp.) isolated from nodules of Centrolobium paraense.</title>
        <authorList>
            <person name="Simoes-Araujo J.L.Sr."/>
            <person name="Barauna A.C."/>
            <person name="Silva K."/>
            <person name="Zilli J.E."/>
        </authorList>
    </citation>
    <scope>NUCLEOTIDE SEQUENCE [LARGE SCALE GENOMIC DNA]</scope>
    <source>
        <strain evidence="12 13">BR 10245</strain>
    </source>
</reference>
<dbReference type="Pfam" id="PF01370">
    <property type="entry name" value="Epimerase"/>
    <property type="match status" value="1"/>
</dbReference>
<dbReference type="PANTHER" id="PTHR43725:SF53">
    <property type="entry name" value="UDP-ARABINOSE 4-EPIMERASE 1"/>
    <property type="match status" value="1"/>
</dbReference>
<protein>
    <recommendedName>
        <fullName evidence="6 10">UDP-glucose 4-epimerase</fullName>
        <ecNumber evidence="5 10">5.1.3.2</ecNumber>
    </recommendedName>
</protein>
<proteinExistence type="inferred from homology"/>
<dbReference type="InterPro" id="IPR036291">
    <property type="entry name" value="NAD(P)-bd_dom_sf"/>
</dbReference>
<comment type="subunit">
    <text evidence="10">Homodimer.</text>
</comment>
<evidence type="ECO:0000313" key="12">
    <source>
        <dbReference type="EMBL" id="OAF15437.1"/>
    </source>
</evidence>
<accession>A0A176Z4V8</accession>
<evidence type="ECO:0000256" key="2">
    <source>
        <dbReference type="ARBA" id="ARBA00001911"/>
    </source>
</evidence>
<dbReference type="SUPFAM" id="SSF51735">
    <property type="entry name" value="NAD(P)-binding Rossmann-fold domains"/>
    <property type="match status" value="1"/>
</dbReference>
<dbReference type="OrthoDB" id="9801785at2"/>
<evidence type="ECO:0000256" key="1">
    <source>
        <dbReference type="ARBA" id="ARBA00000083"/>
    </source>
</evidence>
<comment type="pathway">
    <text evidence="3 10">Carbohydrate metabolism; galactose metabolism.</text>
</comment>
<dbReference type="STRING" id="1505087.AYJ54_39340"/>
<keyword evidence="9 10" id="KW-0119">Carbohydrate metabolism</keyword>
<keyword evidence="7 10" id="KW-0520">NAD</keyword>
<dbReference type="Gene3D" id="3.40.50.720">
    <property type="entry name" value="NAD(P)-binding Rossmann-like Domain"/>
    <property type="match status" value="1"/>
</dbReference>
<dbReference type="Proteomes" id="UP000076959">
    <property type="component" value="Unassembled WGS sequence"/>
</dbReference>
<name>A0A176Z4V8_9BRAD</name>
<dbReference type="EMBL" id="LUUB01000022">
    <property type="protein sequence ID" value="OAF15437.1"/>
    <property type="molecule type" value="Genomic_DNA"/>
</dbReference>
<evidence type="ECO:0000256" key="10">
    <source>
        <dbReference type="RuleBase" id="RU366046"/>
    </source>
</evidence>
<dbReference type="GO" id="GO:0003978">
    <property type="term" value="F:UDP-glucose 4-epimerase activity"/>
    <property type="evidence" value="ECO:0007669"/>
    <property type="project" value="UniProtKB-UniRule"/>
</dbReference>
<comment type="cofactor">
    <cofactor evidence="2 10">
        <name>NAD(+)</name>
        <dbReference type="ChEBI" id="CHEBI:57540"/>
    </cofactor>
</comment>
<evidence type="ECO:0000256" key="3">
    <source>
        <dbReference type="ARBA" id="ARBA00004947"/>
    </source>
</evidence>
<gene>
    <name evidence="12" type="ORF">AYJ54_39340</name>
</gene>
<dbReference type="CDD" id="cd05247">
    <property type="entry name" value="UDP_G4E_1_SDR_e"/>
    <property type="match status" value="1"/>
</dbReference>
<dbReference type="RefSeq" id="WP_063696368.1">
    <property type="nucleotide sequence ID" value="NZ_LUUB01000022.1"/>
</dbReference>
<comment type="caution">
    <text evidence="12">The sequence shown here is derived from an EMBL/GenBank/DDBJ whole genome shotgun (WGS) entry which is preliminary data.</text>
</comment>
<evidence type="ECO:0000256" key="4">
    <source>
        <dbReference type="ARBA" id="ARBA00007637"/>
    </source>
</evidence>
<keyword evidence="13" id="KW-1185">Reference proteome</keyword>
<dbReference type="GO" id="GO:0033499">
    <property type="term" value="P:galactose catabolic process via UDP-galactose, Leloir pathway"/>
    <property type="evidence" value="ECO:0007669"/>
    <property type="project" value="TreeGrafter"/>
</dbReference>
<keyword evidence="8 10" id="KW-0413">Isomerase</keyword>
<evidence type="ECO:0000259" key="11">
    <source>
        <dbReference type="Pfam" id="PF01370"/>
    </source>
</evidence>
<dbReference type="PANTHER" id="PTHR43725">
    <property type="entry name" value="UDP-GLUCOSE 4-EPIMERASE"/>
    <property type="match status" value="1"/>
</dbReference>
<dbReference type="EC" id="5.1.3.2" evidence="5 10"/>
<dbReference type="UniPathway" id="UPA00214"/>
<dbReference type="InterPro" id="IPR005886">
    <property type="entry name" value="UDP_G4E"/>
</dbReference>
<dbReference type="InterPro" id="IPR001509">
    <property type="entry name" value="Epimerase_deHydtase"/>
</dbReference>
<evidence type="ECO:0000256" key="5">
    <source>
        <dbReference type="ARBA" id="ARBA00013189"/>
    </source>
</evidence>
<organism evidence="12 13">
    <name type="scientific">Bradyrhizobium centrolobii</name>
    <dbReference type="NCBI Taxonomy" id="1505087"/>
    <lineage>
        <taxon>Bacteria</taxon>
        <taxon>Pseudomonadati</taxon>
        <taxon>Pseudomonadota</taxon>
        <taxon>Alphaproteobacteria</taxon>
        <taxon>Hyphomicrobiales</taxon>
        <taxon>Nitrobacteraceae</taxon>
        <taxon>Bradyrhizobium</taxon>
    </lineage>
</organism>
<evidence type="ECO:0000313" key="13">
    <source>
        <dbReference type="Proteomes" id="UP000076959"/>
    </source>
</evidence>
<feature type="domain" description="NAD-dependent epimerase/dehydratase" evidence="11">
    <location>
        <begin position="5"/>
        <end position="253"/>
    </location>
</feature>